<evidence type="ECO:0000256" key="1">
    <source>
        <dbReference type="SAM" id="Phobius"/>
    </source>
</evidence>
<dbReference type="OrthoDB" id="340167at2"/>
<dbReference type="PANTHER" id="PTHR36194">
    <property type="entry name" value="S-LAYER-LIKE PROTEIN"/>
    <property type="match status" value="1"/>
</dbReference>
<evidence type="ECO:0000313" key="3">
    <source>
        <dbReference type="EMBL" id="TGN19352.1"/>
    </source>
</evidence>
<organism evidence="3 4">
    <name type="scientific">Leptospira idonii</name>
    <dbReference type="NCBI Taxonomy" id="1193500"/>
    <lineage>
        <taxon>Bacteria</taxon>
        <taxon>Pseudomonadati</taxon>
        <taxon>Spirochaetota</taxon>
        <taxon>Spirochaetia</taxon>
        <taxon>Leptospirales</taxon>
        <taxon>Leptospiraceae</taxon>
        <taxon>Leptospira</taxon>
    </lineage>
</organism>
<dbReference type="EMBL" id="RQHW01000031">
    <property type="protein sequence ID" value="TGN19352.1"/>
    <property type="molecule type" value="Genomic_DNA"/>
</dbReference>
<sequence length="559" mass="64100">MKNKFGMKRLVSFLLLVAFFCQIFPLFAVDQYYRFPEQSVKGFVDFEKKRKLCLFPFRSSHKEEKFSYLSKGLPSVLFSDLRNLEYIYIEHPHPQIVYHSFGKNPEKTLQEKLDAESSGKKKKKRDIQNLDDLADLRAGRKNLKPEKDPRYIKLELKQIFEIKPPFFEDVYSLASKYECDFTLTGEFTATDLDLKLDAELFDEYEGKTLKFSHQTSFVRAYQEMAPLGEKIRKSLQGKETTTVQIETSGAESSLVYIDGVYLGKTPLLDKKFPIGKRELFVFLEGHAPYKQTIHLESGKSFYLDIKLNQIKNTASLSVTSEEEDADVYLGVQFLGKTPLENVAIPTGMNRLRVSKEGFVDSFRPVDAKEGELSRFHVTLRPGKSSIYYPNKQNVFLDHTYKDFATYSMYGSLLFYAGYLYFNYAGNKAIEAARPQVTWVNTAAFQAALSGNPDQFWMWYAYQKSIIDPAESKRDHYKDLAGTLPMENRRNRQLVGGVMVVGIGLMFVSAITFFALGLDEESFDIGFLPSKQPAGGVYSSNANGVFMPDSYSYFQYNLRF</sequence>
<dbReference type="Pfam" id="PF08308">
    <property type="entry name" value="PEGA"/>
    <property type="match status" value="2"/>
</dbReference>
<keyword evidence="4" id="KW-1185">Reference proteome</keyword>
<feature type="domain" description="PEGA" evidence="2">
    <location>
        <begin position="242"/>
        <end position="309"/>
    </location>
</feature>
<keyword evidence="1" id="KW-0472">Membrane</keyword>
<comment type="caution">
    <text evidence="3">The sequence shown here is derived from an EMBL/GenBank/DDBJ whole genome shotgun (WGS) entry which is preliminary data.</text>
</comment>
<reference evidence="3" key="1">
    <citation type="journal article" date="2019" name="PLoS Negl. Trop. Dis.">
        <title>Revisiting the worldwide diversity of Leptospira species in the environment.</title>
        <authorList>
            <person name="Vincent A.T."/>
            <person name="Schiettekatte O."/>
            <person name="Bourhy P."/>
            <person name="Veyrier F.J."/>
            <person name="Picardeau M."/>
        </authorList>
    </citation>
    <scope>NUCLEOTIDE SEQUENCE [LARGE SCALE GENOMIC DNA]</scope>
    <source>
        <strain evidence="3">201300427</strain>
    </source>
</reference>
<dbReference type="Proteomes" id="UP000298058">
    <property type="component" value="Unassembled WGS sequence"/>
</dbReference>
<evidence type="ECO:0000259" key="2">
    <source>
        <dbReference type="Pfam" id="PF08308"/>
    </source>
</evidence>
<name>A0A4R9M006_9LEPT</name>
<dbReference type="RefSeq" id="WP_135760116.1">
    <property type="nucleotide sequence ID" value="NZ_RQHW01000031.1"/>
</dbReference>
<dbReference type="InterPro" id="IPR013229">
    <property type="entry name" value="PEGA"/>
</dbReference>
<gene>
    <name evidence="3" type="ORF">EHS15_08380</name>
</gene>
<accession>A0A4R9M006</accession>
<keyword evidence="1" id="KW-1133">Transmembrane helix</keyword>
<evidence type="ECO:0000313" key="4">
    <source>
        <dbReference type="Proteomes" id="UP000298058"/>
    </source>
</evidence>
<feature type="transmembrane region" description="Helical" evidence="1">
    <location>
        <begin position="493"/>
        <end position="517"/>
    </location>
</feature>
<proteinExistence type="predicted"/>
<feature type="transmembrane region" description="Helical" evidence="1">
    <location>
        <begin position="403"/>
        <end position="421"/>
    </location>
</feature>
<protein>
    <submittedName>
        <fullName evidence="3">PEGA domain-containing protein</fullName>
    </submittedName>
</protein>
<dbReference type="PANTHER" id="PTHR36194:SF1">
    <property type="entry name" value="S-LAYER-LIKE PROTEIN"/>
    <property type="match status" value="1"/>
</dbReference>
<keyword evidence="1" id="KW-0812">Transmembrane</keyword>
<feature type="domain" description="PEGA" evidence="2">
    <location>
        <begin position="314"/>
        <end position="381"/>
    </location>
</feature>
<dbReference type="AlphaFoldDB" id="A0A4R9M006"/>